<proteinExistence type="inferred from homology"/>
<protein>
    <recommendedName>
        <fullName evidence="4">Transcriptional regulator Spx</fullName>
    </recommendedName>
</protein>
<evidence type="ECO:0008006" key="4">
    <source>
        <dbReference type="Google" id="ProtNLM"/>
    </source>
</evidence>
<dbReference type="InterPro" id="IPR036249">
    <property type="entry name" value="Thioredoxin-like_sf"/>
</dbReference>
<dbReference type="InterPro" id="IPR006660">
    <property type="entry name" value="Arsenate_reductase-like"/>
</dbReference>
<sequence length="141" mass="16659">MTERFSKNKVIIYQKREVSNQITRNTLKVKAFMKKHEIPYEEREINELSFAELSNIIQKSSLPIDDFISQKSKKYTNQYGKNRNAFLDLTYSQVINFMLSNPTTIKGPITMKNDIILVGYSTENIRVFLPRLYRTLELQKK</sequence>
<evidence type="ECO:0000313" key="3">
    <source>
        <dbReference type="Proteomes" id="UP000475928"/>
    </source>
</evidence>
<dbReference type="SUPFAM" id="SSF52833">
    <property type="entry name" value="Thioredoxin-like"/>
    <property type="match status" value="1"/>
</dbReference>
<reference evidence="2 3" key="1">
    <citation type="submission" date="2020-02" db="EMBL/GenBank/DDBJ databases">
        <title>Draft genome sequence of Lactococcus sp. Hs20B0-1.</title>
        <authorList>
            <person name="Noda S."/>
            <person name="Yuki M."/>
            <person name="Ohkuma M."/>
        </authorList>
    </citation>
    <scope>NUCLEOTIDE SEQUENCE [LARGE SCALE GENOMIC DNA]</scope>
    <source>
        <strain evidence="2 3">Hs20B0-1</strain>
    </source>
</reference>
<dbReference type="EMBL" id="BLLH01000015">
    <property type="protein sequence ID" value="GFH41414.1"/>
    <property type="molecule type" value="Genomic_DNA"/>
</dbReference>
<evidence type="ECO:0000256" key="1">
    <source>
        <dbReference type="PROSITE-ProRule" id="PRU01282"/>
    </source>
</evidence>
<dbReference type="Pfam" id="PF03960">
    <property type="entry name" value="ArsC"/>
    <property type="match status" value="1"/>
</dbReference>
<gene>
    <name evidence="2" type="ORF">Hs20B_18120</name>
</gene>
<dbReference type="PANTHER" id="PTHR30041:SF8">
    <property type="entry name" value="PROTEIN YFFB"/>
    <property type="match status" value="1"/>
</dbReference>
<organism evidence="2 3">
    <name type="scientific">Pseudolactococcus insecticola</name>
    <dbReference type="NCBI Taxonomy" id="2709158"/>
    <lineage>
        <taxon>Bacteria</taxon>
        <taxon>Bacillati</taxon>
        <taxon>Bacillota</taxon>
        <taxon>Bacilli</taxon>
        <taxon>Lactobacillales</taxon>
        <taxon>Streptococcaceae</taxon>
        <taxon>Pseudolactococcus</taxon>
    </lineage>
</organism>
<dbReference type="PROSITE" id="PS51353">
    <property type="entry name" value="ARSC"/>
    <property type="match status" value="1"/>
</dbReference>
<dbReference type="AlphaFoldDB" id="A0A6A0BAK5"/>
<name>A0A6A0BAK5_9LACT</name>
<dbReference type="PANTHER" id="PTHR30041">
    <property type="entry name" value="ARSENATE REDUCTASE"/>
    <property type="match status" value="1"/>
</dbReference>
<dbReference type="Gene3D" id="3.40.30.10">
    <property type="entry name" value="Glutaredoxin"/>
    <property type="match status" value="1"/>
</dbReference>
<dbReference type="RefSeq" id="WP_172357890.1">
    <property type="nucleotide sequence ID" value="NZ_BLLH01000015.1"/>
</dbReference>
<evidence type="ECO:0000313" key="2">
    <source>
        <dbReference type="EMBL" id="GFH41414.1"/>
    </source>
</evidence>
<accession>A0A6A0BAK5</accession>
<keyword evidence="3" id="KW-1185">Reference proteome</keyword>
<comment type="caution">
    <text evidence="2">The sequence shown here is derived from an EMBL/GenBank/DDBJ whole genome shotgun (WGS) entry which is preliminary data.</text>
</comment>
<dbReference type="Proteomes" id="UP000475928">
    <property type="component" value="Unassembled WGS sequence"/>
</dbReference>
<comment type="similarity">
    <text evidence="1">Belongs to the ArsC family.</text>
</comment>